<evidence type="ECO:0000313" key="2">
    <source>
        <dbReference type="Proteomes" id="UP000054485"/>
    </source>
</evidence>
<proteinExistence type="predicted"/>
<dbReference type="InterPro" id="IPR011011">
    <property type="entry name" value="Znf_FYVE_PHD"/>
</dbReference>
<dbReference type="EMBL" id="KN835164">
    <property type="protein sequence ID" value="KIK46014.1"/>
    <property type="molecule type" value="Genomic_DNA"/>
</dbReference>
<dbReference type="Proteomes" id="UP000054485">
    <property type="component" value="Unassembled WGS sequence"/>
</dbReference>
<reference evidence="2" key="2">
    <citation type="submission" date="2015-01" db="EMBL/GenBank/DDBJ databases">
        <title>Evolutionary Origins and Diversification of the Mycorrhizal Mutualists.</title>
        <authorList>
            <consortium name="DOE Joint Genome Institute"/>
            <consortium name="Mycorrhizal Genomics Consortium"/>
            <person name="Kohler A."/>
            <person name="Kuo A."/>
            <person name="Nagy L.G."/>
            <person name="Floudas D."/>
            <person name="Copeland A."/>
            <person name="Barry K.W."/>
            <person name="Cichocki N."/>
            <person name="Veneault-Fourrey C."/>
            <person name="LaButti K."/>
            <person name="Lindquist E.A."/>
            <person name="Lipzen A."/>
            <person name="Lundell T."/>
            <person name="Morin E."/>
            <person name="Murat C."/>
            <person name="Riley R."/>
            <person name="Ohm R."/>
            <person name="Sun H."/>
            <person name="Tunlid A."/>
            <person name="Henrissat B."/>
            <person name="Grigoriev I.V."/>
            <person name="Hibbett D.S."/>
            <person name="Martin F."/>
        </authorList>
    </citation>
    <scope>NUCLEOTIDE SEQUENCE [LARGE SCALE GENOMIC DNA]</scope>
    <source>
        <strain evidence="2">UH-Slu-Lm8-n1</strain>
    </source>
</reference>
<dbReference type="SUPFAM" id="SSF57903">
    <property type="entry name" value="FYVE/PHD zinc finger"/>
    <property type="match status" value="1"/>
</dbReference>
<gene>
    <name evidence="1" type="ORF">CY34DRAFT_9961</name>
</gene>
<sequence length="536" mass="59779">MGRTKQVPRKSTGGPAKRGELPMFRKITLRAGSNTTSRTPIIKTVTAASPKTALLRDKPKPMSHNIYCFFCRDGGGLYDCSRCSRAVCEGCVVISEKFRERVQASDVYFICAGCHEKGSGKHGEIEPYFGFVDAQGVPILDEPATIHGHAEMTSRSQICSDPILILHFVLRTVDPFGSPAAVMRDILQPYKPEDHLQYHEIIFDFGTAEKFEKHVLMMQELVKKLERLRFDPERVEIIIYSHSETVRGDIWGGFEADKSVGRGKNKVTTKGLPVAYTVDDFFTGLFAGGIEKYVKGSTLWMLVCGHMVREDKAFNNFKDCIKRQVEHAFAFSAEKFHACLTTSFVNAYVERVLVEGLETQDVIRDLLLVSPRLAMHATVIHIHITNGFRRRFPTIVEYTQGLVHVPDAKHLMVVSKYTFFHETNRPLGNPLPYQCPGCKCVRTWDRIMNGSKSFGLDGSKFTCRKCGHTITYTPQRHQSQVILLSQGFWGTSSGNGKLVKKGSATGTGWLLSVTTESVNVAPVDTFPTSLSAAAAH</sequence>
<evidence type="ECO:0000313" key="1">
    <source>
        <dbReference type="EMBL" id="KIK46014.1"/>
    </source>
</evidence>
<accession>A0A0D0B8A4</accession>
<dbReference type="HOGENOM" id="CLU_027016_2_1_1"/>
<organism evidence="1 2">
    <name type="scientific">Suillus luteus UH-Slu-Lm8-n1</name>
    <dbReference type="NCBI Taxonomy" id="930992"/>
    <lineage>
        <taxon>Eukaryota</taxon>
        <taxon>Fungi</taxon>
        <taxon>Dikarya</taxon>
        <taxon>Basidiomycota</taxon>
        <taxon>Agaricomycotina</taxon>
        <taxon>Agaricomycetes</taxon>
        <taxon>Agaricomycetidae</taxon>
        <taxon>Boletales</taxon>
        <taxon>Suillineae</taxon>
        <taxon>Suillaceae</taxon>
        <taxon>Suillus</taxon>
    </lineage>
</organism>
<dbReference type="InParanoid" id="A0A0D0B8A4"/>
<keyword evidence="2" id="KW-1185">Reference proteome</keyword>
<dbReference type="OrthoDB" id="2655622at2759"/>
<name>A0A0D0B8A4_9AGAM</name>
<dbReference type="AlphaFoldDB" id="A0A0D0B8A4"/>
<reference evidence="1 2" key="1">
    <citation type="submission" date="2014-04" db="EMBL/GenBank/DDBJ databases">
        <authorList>
            <consortium name="DOE Joint Genome Institute"/>
            <person name="Kuo A."/>
            <person name="Ruytinx J."/>
            <person name="Rineau F."/>
            <person name="Colpaert J."/>
            <person name="Kohler A."/>
            <person name="Nagy L.G."/>
            <person name="Floudas D."/>
            <person name="Copeland A."/>
            <person name="Barry K.W."/>
            <person name="Cichocki N."/>
            <person name="Veneault-Fourrey C."/>
            <person name="LaButti K."/>
            <person name="Lindquist E.A."/>
            <person name="Lipzen A."/>
            <person name="Lundell T."/>
            <person name="Morin E."/>
            <person name="Murat C."/>
            <person name="Sun H."/>
            <person name="Tunlid A."/>
            <person name="Henrissat B."/>
            <person name="Grigoriev I.V."/>
            <person name="Hibbett D.S."/>
            <person name="Martin F."/>
            <person name="Nordberg H.P."/>
            <person name="Cantor M.N."/>
            <person name="Hua S.X."/>
        </authorList>
    </citation>
    <scope>NUCLEOTIDE SEQUENCE [LARGE SCALE GENOMIC DNA]</scope>
    <source>
        <strain evidence="1 2">UH-Slu-Lm8-n1</strain>
    </source>
</reference>
<dbReference type="STRING" id="930992.A0A0D0B8A4"/>
<protein>
    <submittedName>
        <fullName evidence="1">Uncharacterized protein</fullName>
    </submittedName>
</protein>